<dbReference type="SUPFAM" id="SSF47226">
    <property type="entry name" value="Histidine-containing phosphotransfer domain, HPT domain"/>
    <property type="match status" value="1"/>
</dbReference>
<dbReference type="SMART" id="SM00062">
    <property type="entry name" value="PBPb"/>
    <property type="match status" value="4"/>
</dbReference>
<dbReference type="FunFam" id="1.10.287.130:FF:000002">
    <property type="entry name" value="Two-component osmosensing histidine kinase"/>
    <property type="match status" value="1"/>
</dbReference>
<comment type="catalytic activity">
    <reaction evidence="1">
        <text>ATP + protein L-histidine = ADP + protein N-phospho-L-histidine.</text>
        <dbReference type="EC" id="2.7.13.3"/>
    </reaction>
</comment>
<dbReference type="GO" id="GO:0005886">
    <property type="term" value="C:plasma membrane"/>
    <property type="evidence" value="ECO:0007669"/>
    <property type="project" value="UniProtKB-SubCell"/>
</dbReference>
<dbReference type="NCBIfam" id="TIGR00229">
    <property type="entry name" value="sensory_box"/>
    <property type="match status" value="1"/>
</dbReference>
<dbReference type="FunFam" id="3.30.565.10:FF:000010">
    <property type="entry name" value="Sensor histidine kinase RcsC"/>
    <property type="match status" value="1"/>
</dbReference>
<dbReference type="EC" id="2.7.13.3" evidence="3"/>
<dbReference type="InterPro" id="IPR036641">
    <property type="entry name" value="HPT_dom_sf"/>
</dbReference>
<dbReference type="Gene3D" id="1.10.287.130">
    <property type="match status" value="1"/>
</dbReference>
<evidence type="ECO:0000313" key="23">
    <source>
        <dbReference type="EMBL" id="HEB97320.1"/>
    </source>
</evidence>
<proteinExistence type="predicted"/>
<comment type="caution">
    <text evidence="23">The sequence shown here is derived from an EMBL/GenBank/DDBJ whole genome shotgun (WGS) entry which is preliminary data.</text>
</comment>
<evidence type="ECO:0000256" key="17">
    <source>
        <dbReference type="PROSITE-ProRule" id="PRU00169"/>
    </source>
</evidence>
<dbReference type="SUPFAM" id="SSF47384">
    <property type="entry name" value="Homodimeric domain of signal transducing histidine kinase"/>
    <property type="match status" value="1"/>
</dbReference>
<evidence type="ECO:0000256" key="13">
    <source>
        <dbReference type="ARBA" id="ARBA00023136"/>
    </source>
</evidence>
<dbReference type="Gene3D" id="3.30.450.20">
    <property type="entry name" value="PAS domain"/>
    <property type="match status" value="1"/>
</dbReference>
<evidence type="ECO:0000256" key="16">
    <source>
        <dbReference type="PROSITE-ProRule" id="PRU00110"/>
    </source>
</evidence>
<keyword evidence="9" id="KW-0418">Kinase</keyword>
<evidence type="ECO:0000259" key="19">
    <source>
        <dbReference type="PROSITE" id="PS50109"/>
    </source>
</evidence>
<dbReference type="SMART" id="SM00448">
    <property type="entry name" value="REC"/>
    <property type="match status" value="2"/>
</dbReference>
<evidence type="ECO:0000256" key="11">
    <source>
        <dbReference type="ARBA" id="ARBA00022989"/>
    </source>
</evidence>
<evidence type="ECO:0000259" key="22">
    <source>
        <dbReference type="PROSITE" id="PS50894"/>
    </source>
</evidence>
<feature type="transmembrane region" description="Helical" evidence="18">
    <location>
        <begin position="39"/>
        <end position="59"/>
    </location>
</feature>
<dbReference type="InterPro" id="IPR036097">
    <property type="entry name" value="HisK_dim/P_sf"/>
</dbReference>
<dbReference type="CDD" id="cd00082">
    <property type="entry name" value="HisKA"/>
    <property type="match status" value="1"/>
</dbReference>
<feature type="domain" description="Response regulatory" evidence="20">
    <location>
        <begin position="1445"/>
        <end position="1563"/>
    </location>
</feature>
<keyword evidence="5 17" id="KW-0597">Phosphoprotein</keyword>
<dbReference type="Pfam" id="PF00512">
    <property type="entry name" value="HisKA"/>
    <property type="match status" value="1"/>
</dbReference>
<comment type="subcellular location">
    <subcellularLocation>
        <location evidence="2">Cell membrane</location>
        <topology evidence="2">Multi-pass membrane protein</topology>
    </subcellularLocation>
</comment>
<evidence type="ECO:0000256" key="3">
    <source>
        <dbReference type="ARBA" id="ARBA00012438"/>
    </source>
</evidence>
<feature type="domain" description="PAC" evidence="21">
    <location>
        <begin position="1143"/>
        <end position="1196"/>
    </location>
</feature>
<sequence>MLRAKKQKSGLLTNHAAQMLQPIRQSAPTYHRRLASCRAYVLMLGLLLYSVAAAGAFALTQEQQAWLEDHPRIRIGINNAWPPMDYQDLEGKPRGIGVRLIQALNRRLGGRLEVVPGAWKEIYNGVRERRLDALLDITPLPDREADFNFTTPYIRIPHVIFTNEDTEPIINLAQLAGKSVGLEQGFFLVDQLRKSHPEIRVKTYPDTSSALGAVARHEVDAYIGNRAVAMHIIRNELLTGIRATGRVDISQSINAIGVRKDWPVLRDILQRALDDIGDDERSAIMDLDRLTVDGHEKSRNFLRSMSIADRQWLMENSPISVGVMDTWPPFSFLDENGEPAGISIGYLQALNDRLGNVLTPVPGEWSRIYDDVAAKRLDVIMDITPKPSREPLFNFTTPYLDIPHVIVARKEVPFIASESELTGKRLALERGFGNVGYFRQHYPDIELKLYANTLSALEAVSRGDADAYAGNRAVALYLIDKHFLTNLRIHGALNKSGSILALGVRKDWPRLRDILQRALDGISVSERRYLTDRWVDEIDDREPGVTLTPAQRGWLDKHPEIPVGIDGNWPPIDFLDKQGRHAGITSDYLHLLEKRLGIRFIPKKFGSFKEMLEQVKSGDPPVGATIAYNAERAGRLIYTAPFFNAHEVIVVREENQHLRHIEDLIGHTVAMEDGFVTTTTLREKYPGIKHLPVNDTLSALQKVSWGEADAYVGNQAVATWLIRNNQLDNLVVTGDAGLGSHPQHFVVSRLAPEYKPLIGIIDTALSTIPESERLHIEKRWLGNSPATGLAPVKLTEKERLWLLEHKSIRLGVDSSWPPMEFINENGEYKGISRDYMELLGRQLGINWVEPGKRPWEEVLKGIREKTLDVIPLLSANRERESYISFTKPLVNTKVVVFNRRGEAGIDDLNELDGKRVAVVKGYSVTVDLQRDFPGIVPDPYDSVSEALHAVSEGRSEAFVGILPVAGYIIGKEGLSNLQVAGATKYTKSFSMAVRKDWPELVGILNKAIDTLDDATRNRIVQRWTTVEFKQKTDYTLVIQILAVLFLIVLVGSIWIGQIKRANRALSESRERLALALQAGQLGSWEAFLDPNNKLRMRIDSTGCSQLGLVTQQDEISLQDFLAAIAEEYRAPVAQQIEQYLAGTRPDIELEYRTGKDRWLHVRGRSLQQDPAGKPRQVIGIALDITERKQAHQALEQANRFKSEFLANMSHEIRTPMNAVIGLAHLLGKTPLTPRQRDYTHKIQLSAQSLLGVIDDILDFSKIEAGKLSIEKQPFDFEDILENISILAQTRLVDKPVELLYELSPDIPKQMIGDVYRINQILTNLVSNAIKFTERGSIVVSARIKKRKAQEVLLQFEVRDTGIGIPEDKLDSLFDAFIQADGSTTRRFGGTGLGLSISQKLCSLMGGKISVESQEEAGSVFRVELPLKPLEGNGLIRVSDDLRGRKILLVEDNPTAQEVISNLLRSLTHQVTVVSTGAEALTRLADPDEHFDLLFIDWRLPGMDGDEVARAVHEIYGDDRPIIILITAYGREIKDHPISETHIDGLLIKPLTPSLVNDAIMEAYGIHRPSSFELENHRPRETQFAGKVLLAEDNEINRQVAVELLQHLGVDVDTVPDGEMAVQAVERDRPDLVFLDIQMPVMDGYETVRKIRALPGMADLPIYAMTANALVGDAEKSLAAGMDGHITKPIDPERLIEVLALHLPTQTKTKSQADHSQAEDRLEIPNPCPSCINIQRGIKMVGGSSDFYLQLLRNFLERHGDCAETMKQLIADSRLEEARREAHTLKGVSSNIGAKELHREAAALEHALRHGEPPRELVERFADTAHELFSALRKITAASRGTDKGDHPPDQAEPVPQQEMIEKLIVSLQNGEARSVKLYRELQSHIKQQLDPGDFLRLQSMIEDYELESAADLLQTTMKG</sequence>
<evidence type="ECO:0000256" key="4">
    <source>
        <dbReference type="ARBA" id="ARBA00022475"/>
    </source>
</evidence>
<dbReference type="SUPFAM" id="SSF55874">
    <property type="entry name" value="ATPase domain of HSP90 chaperone/DNA topoisomerase II/histidine kinase"/>
    <property type="match status" value="1"/>
</dbReference>
<protein>
    <recommendedName>
        <fullName evidence="15">Sensory/regulatory protein RpfC</fullName>
        <ecNumber evidence="3">2.7.13.3</ecNumber>
    </recommendedName>
</protein>
<dbReference type="InterPro" id="IPR003594">
    <property type="entry name" value="HATPase_dom"/>
</dbReference>
<dbReference type="GO" id="GO:0005524">
    <property type="term" value="F:ATP binding"/>
    <property type="evidence" value="ECO:0007669"/>
    <property type="project" value="UniProtKB-KW"/>
</dbReference>
<dbReference type="InterPro" id="IPR000014">
    <property type="entry name" value="PAS"/>
</dbReference>
<dbReference type="PANTHER" id="PTHR45339">
    <property type="entry name" value="HYBRID SIGNAL TRANSDUCTION HISTIDINE KINASE J"/>
    <property type="match status" value="1"/>
</dbReference>
<feature type="domain" description="HPt" evidence="22">
    <location>
        <begin position="1743"/>
        <end position="1834"/>
    </location>
</feature>
<dbReference type="CDD" id="cd00156">
    <property type="entry name" value="REC"/>
    <property type="match status" value="1"/>
</dbReference>
<dbReference type="Gene3D" id="2.10.70.100">
    <property type="match status" value="1"/>
</dbReference>
<dbReference type="SMART" id="SM00073">
    <property type="entry name" value="HPT"/>
    <property type="match status" value="1"/>
</dbReference>
<keyword evidence="11 18" id="KW-1133">Transmembrane helix</keyword>
<dbReference type="SUPFAM" id="SSF53850">
    <property type="entry name" value="Periplasmic binding protein-like II"/>
    <property type="match status" value="4"/>
</dbReference>
<gene>
    <name evidence="23" type="ORF">ENI96_12940</name>
</gene>
<dbReference type="PROSITE" id="PS50109">
    <property type="entry name" value="HIS_KIN"/>
    <property type="match status" value="1"/>
</dbReference>
<dbReference type="Proteomes" id="UP000886251">
    <property type="component" value="Unassembled WGS sequence"/>
</dbReference>
<dbReference type="InterPro" id="IPR008207">
    <property type="entry name" value="Sig_transdc_His_kin_Hpt_dom"/>
</dbReference>
<dbReference type="CDD" id="cd00088">
    <property type="entry name" value="HPT"/>
    <property type="match status" value="1"/>
</dbReference>
<keyword evidence="7 18" id="KW-0812">Transmembrane</keyword>
<dbReference type="SMART" id="SM00387">
    <property type="entry name" value="HATPase_c"/>
    <property type="match status" value="1"/>
</dbReference>
<feature type="modified residue" description="4-aspartylphosphate" evidence="17">
    <location>
        <position position="1635"/>
    </location>
</feature>
<evidence type="ECO:0000259" key="20">
    <source>
        <dbReference type="PROSITE" id="PS50110"/>
    </source>
</evidence>
<dbReference type="PRINTS" id="PR00344">
    <property type="entry name" value="BCTRLSENSOR"/>
</dbReference>
<dbReference type="PANTHER" id="PTHR45339:SF1">
    <property type="entry name" value="HYBRID SIGNAL TRANSDUCTION HISTIDINE KINASE J"/>
    <property type="match status" value="1"/>
</dbReference>
<feature type="modified residue" description="Phosphohistidine" evidence="16">
    <location>
        <position position="1782"/>
    </location>
</feature>
<dbReference type="CDD" id="cd01007">
    <property type="entry name" value="PBP2_BvgS_HisK_like"/>
    <property type="match status" value="4"/>
</dbReference>
<dbReference type="InterPro" id="IPR000700">
    <property type="entry name" value="PAS-assoc_C"/>
</dbReference>
<evidence type="ECO:0000256" key="18">
    <source>
        <dbReference type="SAM" id="Phobius"/>
    </source>
</evidence>
<dbReference type="CDD" id="cd17546">
    <property type="entry name" value="REC_hyHK_CKI1_RcsC-like"/>
    <property type="match status" value="1"/>
</dbReference>
<organism evidence="23">
    <name type="scientific">Sedimenticola thiotaurini</name>
    <dbReference type="NCBI Taxonomy" id="1543721"/>
    <lineage>
        <taxon>Bacteria</taxon>
        <taxon>Pseudomonadati</taxon>
        <taxon>Pseudomonadota</taxon>
        <taxon>Gammaproteobacteria</taxon>
        <taxon>Chromatiales</taxon>
        <taxon>Sedimenticolaceae</taxon>
        <taxon>Sedimenticola</taxon>
    </lineage>
</organism>
<dbReference type="InterPro" id="IPR001638">
    <property type="entry name" value="Solute-binding_3/MltF_N"/>
</dbReference>
<evidence type="ECO:0000256" key="10">
    <source>
        <dbReference type="ARBA" id="ARBA00022840"/>
    </source>
</evidence>
<feature type="transmembrane region" description="Helical" evidence="18">
    <location>
        <begin position="1036"/>
        <end position="1056"/>
    </location>
</feature>
<keyword evidence="6" id="KW-0808">Transferase</keyword>
<dbReference type="InterPro" id="IPR004358">
    <property type="entry name" value="Sig_transdc_His_kin-like_C"/>
</dbReference>
<dbReference type="PROSITE" id="PS50113">
    <property type="entry name" value="PAC"/>
    <property type="match status" value="1"/>
</dbReference>
<dbReference type="InterPro" id="IPR011006">
    <property type="entry name" value="CheY-like_superfamily"/>
</dbReference>
<accession>A0A831RQG7</accession>
<comment type="subunit">
    <text evidence="14">At low DSF concentrations, interacts with RpfF.</text>
</comment>
<dbReference type="Pfam" id="PF01627">
    <property type="entry name" value="Hpt"/>
    <property type="match status" value="1"/>
</dbReference>
<dbReference type="SUPFAM" id="SSF52172">
    <property type="entry name" value="CheY-like"/>
    <property type="match status" value="2"/>
</dbReference>
<dbReference type="Gene3D" id="3.30.565.10">
    <property type="entry name" value="Histidine kinase-like ATPase, C-terminal domain"/>
    <property type="match status" value="1"/>
</dbReference>
<evidence type="ECO:0000256" key="6">
    <source>
        <dbReference type="ARBA" id="ARBA00022679"/>
    </source>
</evidence>
<dbReference type="Gene3D" id="3.40.50.2300">
    <property type="match status" value="2"/>
</dbReference>
<keyword evidence="10" id="KW-0067">ATP-binding</keyword>
<dbReference type="InterPro" id="IPR001789">
    <property type="entry name" value="Sig_transdc_resp-reg_receiver"/>
</dbReference>
<dbReference type="Pfam" id="PF00072">
    <property type="entry name" value="Response_reg"/>
    <property type="match status" value="2"/>
</dbReference>
<dbReference type="PROSITE" id="PS50894">
    <property type="entry name" value="HPT"/>
    <property type="match status" value="1"/>
</dbReference>
<dbReference type="InterPro" id="IPR035965">
    <property type="entry name" value="PAS-like_dom_sf"/>
</dbReference>
<dbReference type="SUPFAM" id="SSF55785">
    <property type="entry name" value="PYP-like sensor domain (PAS domain)"/>
    <property type="match status" value="1"/>
</dbReference>
<dbReference type="SMART" id="SM00388">
    <property type="entry name" value="HisKA"/>
    <property type="match status" value="1"/>
</dbReference>
<keyword evidence="4" id="KW-1003">Cell membrane</keyword>
<feature type="modified residue" description="4-aspartylphosphate" evidence="17">
    <location>
        <position position="1496"/>
    </location>
</feature>
<dbReference type="PROSITE" id="PS50110">
    <property type="entry name" value="RESPONSE_REGULATORY"/>
    <property type="match status" value="2"/>
</dbReference>
<reference evidence="23" key="1">
    <citation type="journal article" date="2020" name="mSystems">
        <title>Genome- and Community-Level Interaction Insights into Carbon Utilization and Element Cycling Functions of Hydrothermarchaeota in Hydrothermal Sediment.</title>
        <authorList>
            <person name="Zhou Z."/>
            <person name="Liu Y."/>
            <person name="Xu W."/>
            <person name="Pan J."/>
            <person name="Luo Z.H."/>
            <person name="Li M."/>
        </authorList>
    </citation>
    <scope>NUCLEOTIDE SEQUENCE [LARGE SCALE GENOMIC DNA]</scope>
    <source>
        <strain evidence="23">HyVt-443</strain>
    </source>
</reference>
<feature type="domain" description="Response regulatory" evidence="20">
    <location>
        <begin position="1586"/>
        <end position="1702"/>
    </location>
</feature>
<dbReference type="Pfam" id="PF00497">
    <property type="entry name" value="SBP_bac_3"/>
    <property type="match status" value="4"/>
</dbReference>
<dbReference type="Gene3D" id="3.40.190.10">
    <property type="entry name" value="Periplasmic binding protein-like II"/>
    <property type="match status" value="8"/>
</dbReference>
<keyword evidence="13 18" id="KW-0472">Membrane</keyword>
<dbReference type="InterPro" id="IPR003661">
    <property type="entry name" value="HisK_dim/P_dom"/>
</dbReference>
<evidence type="ECO:0000259" key="21">
    <source>
        <dbReference type="PROSITE" id="PS50113"/>
    </source>
</evidence>
<dbReference type="Pfam" id="PF02518">
    <property type="entry name" value="HATPase_c"/>
    <property type="match status" value="1"/>
</dbReference>
<evidence type="ECO:0000256" key="9">
    <source>
        <dbReference type="ARBA" id="ARBA00022777"/>
    </source>
</evidence>
<keyword evidence="8" id="KW-0547">Nucleotide-binding</keyword>
<dbReference type="EMBL" id="DRKP01000162">
    <property type="protein sequence ID" value="HEB97320.1"/>
    <property type="molecule type" value="Genomic_DNA"/>
</dbReference>
<evidence type="ECO:0000256" key="1">
    <source>
        <dbReference type="ARBA" id="ARBA00000085"/>
    </source>
</evidence>
<evidence type="ECO:0000256" key="5">
    <source>
        <dbReference type="ARBA" id="ARBA00022553"/>
    </source>
</evidence>
<evidence type="ECO:0000256" key="15">
    <source>
        <dbReference type="ARBA" id="ARBA00068150"/>
    </source>
</evidence>
<evidence type="ECO:0000256" key="8">
    <source>
        <dbReference type="ARBA" id="ARBA00022741"/>
    </source>
</evidence>
<evidence type="ECO:0000256" key="12">
    <source>
        <dbReference type="ARBA" id="ARBA00023012"/>
    </source>
</evidence>
<dbReference type="GO" id="GO:0000155">
    <property type="term" value="F:phosphorelay sensor kinase activity"/>
    <property type="evidence" value="ECO:0007669"/>
    <property type="project" value="InterPro"/>
</dbReference>
<name>A0A831RQG7_9GAMM</name>
<keyword evidence="12" id="KW-0902">Two-component regulatory system</keyword>
<dbReference type="InterPro" id="IPR005467">
    <property type="entry name" value="His_kinase_dom"/>
</dbReference>
<evidence type="ECO:0000256" key="14">
    <source>
        <dbReference type="ARBA" id="ARBA00064003"/>
    </source>
</evidence>
<evidence type="ECO:0000256" key="7">
    <source>
        <dbReference type="ARBA" id="ARBA00022692"/>
    </source>
</evidence>
<dbReference type="Gene3D" id="1.20.120.160">
    <property type="entry name" value="HPT domain"/>
    <property type="match status" value="1"/>
</dbReference>
<feature type="domain" description="Histidine kinase" evidence="19">
    <location>
        <begin position="1207"/>
        <end position="1428"/>
    </location>
</feature>
<dbReference type="InterPro" id="IPR036890">
    <property type="entry name" value="HATPase_C_sf"/>
</dbReference>
<evidence type="ECO:0000256" key="2">
    <source>
        <dbReference type="ARBA" id="ARBA00004651"/>
    </source>
</evidence>
<dbReference type="CDD" id="cd16922">
    <property type="entry name" value="HATPase_EvgS-ArcB-TorS-like"/>
    <property type="match status" value="1"/>
</dbReference>